<accession>A0AAJ6GGG2</accession>
<organism evidence="1 2">
    <name type="scientific">Brachyspira pilosicoli</name>
    <name type="common">Serpulina pilosicoli</name>
    <dbReference type="NCBI Taxonomy" id="52584"/>
    <lineage>
        <taxon>Bacteria</taxon>
        <taxon>Pseudomonadati</taxon>
        <taxon>Spirochaetota</taxon>
        <taxon>Spirochaetia</taxon>
        <taxon>Brachyspirales</taxon>
        <taxon>Brachyspiraceae</taxon>
        <taxon>Brachyspira</taxon>
    </lineage>
</organism>
<evidence type="ECO:0000313" key="2">
    <source>
        <dbReference type="Proteomes" id="UP001242021"/>
    </source>
</evidence>
<gene>
    <name evidence="1" type="ORF">NEH99_09605</name>
</gene>
<dbReference type="AlphaFoldDB" id="A0AAJ6GGG2"/>
<dbReference type="RefSeq" id="WP_284602610.1">
    <property type="nucleotide sequence ID" value="NZ_CP098752.1"/>
</dbReference>
<dbReference type="EMBL" id="CP098754">
    <property type="protein sequence ID" value="WIH94540.1"/>
    <property type="molecule type" value="Genomic_DNA"/>
</dbReference>
<protein>
    <submittedName>
        <fullName evidence="1">Uncharacterized protein</fullName>
    </submittedName>
</protein>
<dbReference type="Proteomes" id="UP001242021">
    <property type="component" value="Chromosome"/>
</dbReference>
<sequence length="84" mass="10257">MEEYFYDTITNPRDFRGIGLHIYKNGNIERIPIENSIADFLFRFPFDYFQDYINMYFSNEVKKDLKEEGIKNYNSLINYLKKSF</sequence>
<name>A0AAJ6GGG2_BRAPL</name>
<proteinExistence type="predicted"/>
<reference evidence="1" key="1">
    <citation type="submission" date="2022-06" db="EMBL/GenBank/DDBJ databases">
        <title>Brachyspira pilosicoli from pigs in Switzerland.</title>
        <authorList>
            <person name="Schmitt S."/>
            <person name="Arnold M."/>
            <person name="Rossano A."/>
            <person name="Perreten V."/>
        </authorList>
    </citation>
    <scope>NUCLEOTIDE SEQUENCE</scope>
    <source>
        <strain evidence="1">MEI4028</strain>
    </source>
</reference>
<evidence type="ECO:0000313" key="1">
    <source>
        <dbReference type="EMBL" id="WIH94540.1"/>
    </source>
</evidence>